<dbReference type="RefSeq" id="WP_254759035.1">
    <property type="nucleotide sequence ID" value="NZ_JANCLT010000005.1"/>
</dbReference>
<proteinExistence type="predicted"/>
<dbReference type="InterPro" id="IPR004360">
    <property type="entry name" value="Glyas_Fos-R_dOase_dom"/>
</dbReference>
<dbReference type="AlphaFoldDB" id="A0AA42BPU0"/>
<dbReference type="PROSITE" id="PS51819">
    <property type="entry name" value="VOC"/>
    <property type="match status" value="1"/>
</dbReference>
<organism evidence="2 3">
    <name type="scientific">Ectobacillus ponti</name>
    <dbReference type="NCBI Taxonomy" id="2961894"/>
    <lineage>
        <taxon>Bacteria</taxon>
        <taxon>Bacillati</taxon>
        <taxon>Bacillota</taxon>
        <taxon>Bacilli</taxon>
        <taxon>Bacillales</taxon>
        <taxon>Bacillaceae</taxon>
        <taxon>Ectobacillus</taxon>
    </lineage>
</organism>
<dbReference type="PANTHER" id="PTHR39175">
    <property type="entry name" value="FAMILY PROTEIN, PUTATIVE (AFU_ORTHOLOGUE AFUA_3G15060)-RELATED"/>
    <property type="match status" value="1"/>
</dbReference>
<dbReference type="SUPFAM" id="SSF54593">
    <property type="entry name" value="Glyoxalase/Bleomycin resistance protein/Dihydroxybiphenyl dioxygenase"/>
    <property type="match status" value="1"/>
</dbReference>
<feature type="domain" description="VOC" evidence="1">
    <location>
        <begin position="6"/>
        <end position="120"/>
    </location>
</feature>
<evidence type="ECO:0000259" key="1">
    <source>
        <dbReference type="PROSITE" id="PS51819"/>
    </source>
</evidence>
<dbReference type="Pfam" id="PF00903">
    <property type="entry name" value="Glyoxalase"/>
    <property type="match status" value="1"/>
</dbReference>
<comment type="caution">
    <text evidence="2">The sequence shown here is derived from an EMBL/GenBank/DDBJ whole genome shotgun (WGS) entry which is preliminary data.</text>
</comment>
<dbReference type="InterPro" id="IPR037523">
    <property type="entry name" value="VOC_core"/>
</dbReference>
<sequence>MQFFIGLDHVQLAAPSGCEEQARQFYGELLGMPEVPKPANLLKRGGCWFRCGGQEIHIGVQEDFRAAKKAHPAFRVHDLEAFKQHVAERGVTVKEDEPLPGAIRFYIDDPFGNRLEFLQRL</sequence>
<protein>
    <submittedName>
        <fullName evidence="2">VOC family protein</fullName>
    </submittedName>
</protein>
<dbReference type="Gene3D" id="3.10.180.10">
    <property type="entry name" value="2,3-Dihydroxybiphenyl 1,2-Dioxygenase, domain 1"/>
    <property type="match status" value="1"/>
</dbReference>
<dbReference type="InterPro" id="IPR029068">
    <property type="entry name" value="Glyas_Bleomycin-R_OHBP_Dase"/>
</dbReference>
<dbReference type="Proteomes" id="UP001156102">
    <property type="component" value="Unassembled WGS sequence"/>
</dbReference>
<dbReference type="EMBL" id="JANCLT010000005">
    <property type="protein sequence ID" value="MCP8969117.1"/>
    <property type="molecule type" value="Genomic_DNA"/>
</dbReference>
<keyword evidence="3" id="KW-1185">Reference proteome</keyword>
<dbReference type="PANTHER" id="PTHR39175:SF1">
    <property type="entry name" value="FAMILY PROTEIN, PUTATIVE (AFU_ORTHOLOGUE AFUA_3G15060)-RELATED"/>
    <property type="match status" value="1"/>
</dbReference>
<reference evidence="2" key="1">
    <citation type="submission" date="2022-07" db="EMBL/GenBank/DDBJ databases">
        <authorList>
            <person name="Li W.-J."/>
            <person name="Deng Q.-Q."/>
        </authorList>
    </citation>
    <scope>NUCLEOTIDE SEQUENCE</scope>
    <source>
        <strain evidence="2">SYSU M60031</strain>
    </source>
</reference>
<evidence type="ECO:0000313" key="3">
    <source>
        <dbReference type="Proteomes" id="UP001156102"/>
    </source>
</evidence>
<name>A0AA42BPU0_9BACI</name>
<accession>A0AA42BPU0</accession>
<evidence type="ECO:0000313" key="2">
    <source>
        <dbReference type="EMBL" id="MCP8969117.1"/>
    </source>
</evidence>
<gene>
    <name evidence="2" type="ORF">NK662_11255</name>
</gene>